<accession>A0A812B9E7</accession>
<gene>
    <name evidence="3" type="ORF">SPHA_13153</name>
</gene>
<keyword evidence="3" id="KW-0675">Receptor</keyword>
<dbReference type="GO" id="GO:0140625">
    <property type="term" value="F:opioid growth factor receptor activity"/>
    <property type="evidence" value="ECO:0007669"/>
    <property type="project" value="InterPro"/>
</dbReference>
<reference evidence="3" key="1">
    <citation type="submission" date="2021-01" db="EMBL/GenBank/DDBJ databases">
        <authorList>
            <person name="Li R."/>
            <person name="Bekaert M."/>
        </authorList>
    </citation>
    <scope>NUCLEOTIDE SEQUENCE</scope>
    <source>
        <strain evidence="3">Farmed</strain>
    </source>
</reference>
<name>A0A812B9E7_ACAPH</name>
<sequence>IFFSTNRRVGSVTRRENQNLIFYKNQMKSKPDGDTIENILSVWKGNYRLLEKNHNYIQWLFPNRRPGINPHAATLTDKEAQIIRETPELRNRVKRAFEMMLDFYGMELDGTNFKLTWNCKERLQELNKWGNHNFLRISRILLALKELGSFHFPLLSFLSSNFYSLHFLSVAFSQYSLSCGNKKSS</sequence>
<dbReference type="EMBL" id="CAHIKZ030000438">
    <property type="protein sequence ID" value="CAE1174551.1"/>
    <property type="molecule type" value="Genomic_DNA"/>
</dbReference>
<evidence type="ECO:0000256" key="1">
    <source>
        <dbReference type="ARBA" id="ARBA00010365"/>
    </source>
</evidence>
<dbReference type="OrthoDB" id="9030204at2759"/>
<dbReference type="Proteomes" id="UP000597762">
    <property type="component" value="Unassembled WGS sequence"/>
</dbReference>
<keyword evidence="4" id="KW-1185">Reference proteome</keyword>
<evidence type="ECO:0000313" key="3">
    <source>
        <dbReference type="EMBL" id="CAE1174551.1"/>
    </source>
</evidence>
<dbReference type="InterPro" id="IPR006757">
    <property type="entry name" value="OGF_rcpt"/>
</dbReference>
<proteinExistence type="inferred from homology"/>
<evidence type="ECO:0000313" key="4">
    <source>
        <dbReference type="Proteomes" id="UP000597762"/>
    </source>
</evidence>
<dbReference type="PANTHER" id="PTHR14015:SF2">
    <property type="entry name" value="OPIOID GROWTH FACTOR RECEPTOR (OGFR) CONSERVED DOMAIN-CONTAINING PROTEIN"/>
    <property type="match status" value="1"/>
</dbReference>
<evidence type="ECO:0000259" key="2">
    <source>
        <dbReference type="Pfam" id="PF04664"/>
    </source>
</evidence>
<comment type="similarity">
    <text evidence="1">Belongs to the opioid growth factor receptor family.</text>
</comment>
<dbReference type="GO" id="GO:0016020">
    <property type="term" value="C:membrane"/>
    <property type="evidence" value="ECO:0007669"/>
    <property type="project" value="InterPro"/>
</dbReference>
<dbReference type="Pfam" id="PF04664">
    <property type="entry name" value="OGFr_N"/>
    <property type="match status" value="1"/>
</dbReference>
<feature type="non-terminal residue" evidence="3">
    <location>
        <position position="1"/>
    </location>
</feature>
<dbReference type="PANTHER" id="PTHR14015">
    <property type="entry name" value="OPIOID GROWTH FACTOR RECEPTOR OGFR ZETA-TYPE OPIOID RECEPTOR"/>
    <property type="match status" value="1"/>
</dbReference>
<organism evidence="3 4">
    <name type="scientific">Acanthosepion pharaonis</name>
    <name type="common">Pharaoh cuttlefish</name>
    <name type="synonym">Sepia pharaonis</name>
    <dbReference type="NCBI Taxonomy" id="158019"/>
    <lineage>
        <taxon>Eukaryota</taxon>
        <taxon>Metazoa</taxon>
        <taxon>Spiralia</taxon>
        <taxon>Lophotrochozoa</taxon>
        <taxon>Mollusca</taxon>
        <taxon>Cephalopoda</taxon>
        <taxon>Coleoidea</taxon>
        <taxon>Decapodiformes</taxon>
        <taxon>Sepiida</taxon>
        <taxon>Sepiina</taxon>
        <taxon>Sepiidae</taxon>
        <taxon>Acanthosepion</taxon>
    </lineage>
</organism>
<protein>
    <submittedName>
        <fullName evidence="3">Opioid growth factor receptor-like protein 1,Opioid growth factor receptor</fullName>
    </submittedName>
</protein>
<feature type="domain" description="Opioid growth factor receptor (OGFr) conserved" evidence="2">
    <location>
        <begin position="14"/>
        <end position="157"/>
    </location>
</feature>
<dbReference type="InterPro" id="IPR039574">
    <property type="entry name" value="OGFr"/>
</dbReference>
<comment type="caution">
    <text evidence="3">The sequence shown here is derived from an EMBL/GenBank/DDBJ whole genome shotgun (WGS) entry which is preliminary data.</text>
</comment>
<dbReference type="AlphaFoldDB" id="A0A812B9E7"/>